<dbReference type="AlphaFoldDB" id="A0A382GJP2"/>
<dbReference type="EMBL" id="UINC01055838">
    <property type="protein sequence ID" value="SVB75179.1"/>
    <property type="molecule type" value="Genomic_DNA"/>
</dbReference>
<gene>
    <name evidence="2" type="ORF">METZ01_LOCUS228033</name>
</gene>
<evidence type="ECO:0000256" key="1">
    <source>
        <dbReference type="ARBA" id="ARBA00009820"/>
    </source>
</evidence>
<reference evidence="2" key="1">
    <citation type="submission" date="2018-05" db="EMBL/GenBank/DDBJ databases">
        <authorList>
            <person name="Lanie J.A."/>
            <person name="Ng W.-L."/>
            <person name="Kazmierczak K.M."/>
            <person name="Andrzejewski T.M."/>
            <person name="Davidsen T.M."/>
            <person name="Wayne K.J."/>
            <person name="Tettelin H."/>
            <person name="Glass J.I."/>
            <person name="Rusch D."/>
            <person name="Podicherti R."/>
            <person name="Tsui H.-C.T."/>
            <person name="Winkler M.E."/>
        </authorList>
    </citation>
    <scope>NUCLEOTIDE SEQUENCE</scope>
</reference>
<dbReference type="PANTHER" id="PTHR36842">
    <property type="entry name" value="PROTEIN TOLB HOMOLOG"/>
    <property type="match status" value="1"/>
</dbReference>
<evidence type="ECO:0000313" key="2">
    <source>
        <dbReference type="EMBL" id="SVB75179.1"/>
    </source>
</evidence>
<dbReference type="PROSITE" id="PS51257">
    <property type="entry name" value="PROKAR_LIPOPROTEIN"/>
    <property type="match status" value="1"/>
</dbReference>
<evidence type="ECO:0008006" key="3">
    <source>
        <dbReference type="Google" id="ProtNLM"/>
    </source>
</evidence>
<accession>A0A382GJP2</accession>
<proteinExistence type="inferred from homology"/>
<dbReference type="Gene3D" id="2.120.10.30">
    <property type="entry name" value="TolB, C-terminal domain"/>
    <property type="match status" value="3"/>
</dbReference>
<dbReference type="SUPFAM" id="SSF82171">
    <property type="entry name" value="DPP6 N-terminal domain-like"/>
    <property type="match status" value="1"/>
</dbReference>
<sequence>MKKVTVIFMLAVSLLVMAACQQSGGGLYFTSDRDGNTEIYQTVIGSGEEINITETGEDEFDAILSPDRQWIAFRVGDEESSSIDVLNLGSGSAPERYTVSRGSGSFFTPVWSNDSKRIAFAGDIGNKGARVFITEITESLPARLSDIEVTGVGDWSPDGESVVFSSETGSRLGIHVRNPDGVNQRHMTCGKDYDAVWSPDSKRLAFISEREGNPDIYVMERDAEDELCPNTKDSRKEVLRLSETDEAESDISWSPDSKQLLFVSERDGNKEIYVMESSGNKQSRLTFNEKADYSPVWSPDGRTIAFVSELDGDPDIFTMDVNGQNQTRITNNDSTDTDPRW</sequence>
<dbReference type="PANTHER" id="PTHR36842:SF1">
    <property type="entry name" value="PROTEIN TOLB"/>
    <property type="match status" value="1"/>
</dbReference>
<name>A0A382GJP2_9ZZZZ</name>
<dbReference type="Pfam" id="PF07676">
    <property type="entry name" value="PD40"/>
    <property type="match status" value="7"/>
</dbReference>
<organism evidence="2">
    <name type="scientific">marine metagenome</name>
    <dbReference type="NCBI Taxonomy" id="408172"/>
    <lineage>
        <taxon>unclassified sequences</taxon>
        <taxon>metagenomes</taxon>
        <taxon>ecological metagenomes</taxon>
    </lineage>
</organism>
<comment type="similarity">
    <text evidence="1">Belongs to the TolB family.</text>
</comment>
<protein>
    <recommendedName>
        <fullName evidence="3">DUF5050 domain-containing protein</fullName>
    </recommendedName>
</protein>
<dbReference type="InterPro" id="IPR011659">
    <property type="entry name" value="WD40"/>
</dbReference>
<dbReference type="InterPro" id="IPR011042">
    <property type="entry name" value="6-blade_b-propeller_TolB-like"/>
</dbReference>